<keyword evidence="1" id="KW-0472">Membrane</keyword>
<proteinExistence type="predicted"/>
<name>A0A2K3JZS7_TRIPR</name>
<sequence>VTRFLRLPVMMFSNFDSAIFFSAFVHAIVLGLLHEYVGFGASGGGCYGGSGGGRKHGYWYGGGEEAEFGSRYCGRKEESDHEQNFELKILSF</sequence>
<dbReference type="AlphaFoldDB" id="A0A2K3JZS7"/>
<comment type="caution">
    <text evidence="2">The sequence shown here is derived from an EMBL/GenBank/DDBJ whole genome shotgun (WGS) entry which is preliminary data.</text>
</comment>
<feature type="transmembrane region" description="Helical" evidence="1">
    <location>
        <begin position="12"/>
        <end position="33"/>
    </location>
</feature>
<evidence type="ECO:0000256" key="1">
    <source>
        <dbReference type="SAM" id="Phobius"/>
    </source>
</evidence>
<reference evidence="2 3" key="1">
    <citation type="journal article" date="2014" name="Am. J. Bot.">
        <title>Genome assembly and annotation for red clover (Trifolium pratense; Fabaceae).</title>
        <authorList>
            <person name="Istvanek J."/>
            <person name="Jaros M."/>
            <person name="Krenek A."/>
            <person name="Repkova J."/>
        </authorList>
    </citation>
    <scope>NUCLEOTIDE SEQUENCE [LARGE SCALE GENOMIC DNA]</scope>
    <source>
        <strain evidence="3">cv. Tatra</strain>
        <tissue evidence="2">Young leaves</tissue>
    </source>
</reference>
<gene>
    <name evidence="2" type="ORF">L195_g051477</name>
</gene>
<keyword evidence="1" id="KW-0812">Transmembrane</keyword>
<dbReference type="EMBL" id="ASHM01080977">
    <property type="protein sequence ID" value="PNX59557.1"/>
    <property type="molecule type" value="Genomic_DNA"/>
</dbReference>
<evidence type="ECO:0000313" key="2">
    <source>
        <dbReference type="EMBL" id="PNX59557.1"/>
    </source>
</evidence>
<accession>A0A2K3JZS7</accession>
<dbReference type="Proteomes" id="UP000236291">
    <property type="component" value="Unassembled WGS sequence"/>
</dbReference>
<organism evidence="2 3">
    <name type="scientific">Trifolium pratense</name>
    <name type="common">Red clover</name>
    <dbReference type="NCBI Taxonomy" id="57577"/>
    <lineage>
        <taxon>Eukaryota</taxon>
        <taxon>Viridiplantae</taxon>
        <taxon>Streptophyta</taxon>
        <taxon>Embryophyta</taxon>
        <taxon>Tracheophyta</taxon>
        <taxon>Spermatophyta</taxon>
        <taxon>Magnoliopsida</taxon>
        <taxon>eudicotyledons</taxon>
        <taxon>Gunneridae</taxon>
        <taxon>Pentapetalae</taxon>
        <taxon>rosids</taxon>
        <taxon>fabids</taxon>
        <taxon>Fabales</taxon>
        <taxon>Fabaceae</taxon>
        <taxon>Papilionoideae</taxon>
        <taxon>50 kb inversion clade</taxon>
        <taxon>NPAAA clade</taxon>
        <taxon>Hologalegina</taxon>
        <taxon>IRL clade</taxon>
        <taxon>Trifolieae</taxon>
        <taxon>Trifolium</taxon>
    </lineage>
</organism>
<reference evidence="2 3" key="2">
    <citation type="journal article" date="2017" name="Front. Plant Sci.">
        <title>Gene Classification and Mining of Molecular Markers Useful in Red Clover (Trifolium pratense) Breeding.</title>
        <authorList>
            <person name="Istvanek J."/>
            <person name="Dluhosova J."/>
            <person name="Dluhos P."/>
            <person name="Patkova L."/>
            <person name="Nedelnik J."/>
            <person name="Repkova J."/>
        </authorList>
    </citation>
    <scope>NUCLEOTIDE SEQUENCE [LARGE SCALE GENOMIC DNA]</scope>
    <source>
        <strain evidence="3">cv. Tatra</strain>
        <tissue evidence="2">Young leaves</tissue>
    </source>
</reference>
<feature type="non-terminal residue" evidence="2">
    <location>
        <position position="1"/>
    </location>
</feature>
<keyword evidence="1" id="KW-1133">Transmembrane helix</keyword>
<evidence type="ECO:0000313" key="3">
    <source>
        <dbReference type="Proteomes" id="UP000236291"/>
    </source>
</evidence>
<protein>
    <submittedName>
        <fullName evidence="2">Uncharacterized protein</fullName>
    </submittedName>
</protein>